<dbReference type="Pfam" id="PF12762">
    <property type="entry name" value="DDE_Tnp_IS1595"/>
    <property type="match status" value="1"/>
</dbReference>
<dbReference type="OrthoDB" id="5598606at2759"/>
<dbReference type="EMBL" id="LVKB01000264">
    <property type="protein sequence ID" value="ORD95544.1"/>
    <property type="molecule type" value="Genomic_DNA"/>
</dbReference>
<organism evidence="2 3">
    <name type="scientific">Hepatospora eriocheir</name>
    <dbReference type="NCBI Taxonomy" id="1081669"/>
    <lineage>
        <taxon>Eukaryota</taxon>
        <taxon>Fungi</taxon>
        <taxon>Fungi incertae sedis</taxon>
        <taxon>Microsporidia</taxon>
        <taxon>Hepatosporidae</taxon>
        <taxon>Hepatospora</taxon>
    </lineage>
</organism>
<dbReference type="InterPro" id="IPR024445">
    <property type="entry name" value="Tnp_ISXO2-like"/>
</dbReference>
<dbReference type="NCBIfam" id="NF033547">
    <property type="entry name" value="transpos_IS1595"/>
    <property type="match status" value="1"/>
</dbReference>
<dbReference type="PANTHER" id="PTHR47163">
    <property type="entry name" value="DDE_TNP_IS1595 DOMAIN-CONTAINING PROTEIN"/>
    <property type="match status" value="1"/>
</dbReference>
<feature type="domain" description="ISXO2-like transposase" evidence="1">
    <location>
        <begin position="4"/>
        <end position="171"/>
    </location>
</feature>
<dbReference type="Proteomes" id="UP000192356">
    <property type="component" value="Unassembled WGS sequence"/>
</dbReference>
<comment type="caution">
    <text evidence="2">The sequence shown here is derived from an EMBL/GenBank/DDBJ whole genome shotgun (WGS) entry which is preliminary data.</text>
</comment>
<accession>A0A1X0Q718</accession>
<keyword evidence="3" id="KW-1185">Reference proteome</keyword>
<dbReference type="PANTHER" id="PTHR47163:SF3">
    <property type="entry name" value="PROTEIN CBG18017"/>
    <property type="match status" value="1"/>
</dbReference>
<dbReference type="VEuPathDB" id="MicrosporidiaDB:A0H76_210"/>
<dbReference type="InterPro" id="IPR053164">
    <property type="entry name" value="IS1016-like_transposase"/>
</dbReference>
<evidence type="ECO:0000313" key="2">
    <source>
        <dbReference type="EMBL" id="ORD95544.1"/>
    </source>
</evidence>
<gene>
    <name evidence="2" type="ORF">HERIO_2412</name>
</gene>
<sequence length="186" mass="21752">MSGKLGGDDKVVQIDEFLFRGRRKYNCGRLLLEDFMESLDDARRKNNYCEHINGPWVFGMAEEGFRKVKMFVVEKRDRDSPPPLLLEHVDKSSNIYSDGWKAYSGLGTVFNDHKVVNHSENFIDPNTRCHTQLIECIWGQAKLKIIKNKRGTTFTMLQSYLNFFCFCYQFKEESLENFLKIIGKDN</sequence>
<dbReference type="VEuPathDB" id="MicrosporidiaDB:HERIO_2412"/>
<reference evidence="2 3" key="1">
    <citation type="journal article" date="2017" name="Environ. Microbiol.">
        <title>Decay of the glycolytic pathway and adaptation to intranuclear parasitism within Enterocytozoonidae microsporidia.</title>
        <authorList>
            <person name="Wiredu Boakye D."/>
            <person name="Jaroenlak P."/>
            <person name="Prachumwat A."/>
            <person name="Williams T.A."/>
            <person name="Bateman K.S."/>
            <person name="Itsathitphaisarn O."/>
            <person name="Sritunyalucksana K."/>
            <person name="Paszkiewicz K.H."/>
            <person name="Moore K.A."/>
            <person name="Stentiford G.D."/>
            <person name="Williams B.A."/>
        </authorList>
    </citation>
    <scope>NUCLEOTIDE SEQUENCE [LARGE SCALE GENOMIC DNA]</scope>
    <source>
        <strain evidence="2 3">GB1</strain>
    </source>
</reference>
<proteinExistence type="predicted"/>
<dbReference type="SMART" id="SM01126">
    <property type="entry name" value="DDE_Tnp_IS1595"/>
    <property type="match status" value="1"/>
</dbReference>
<protein>
    <recommendedName>
        <fullName evidence="1">ISXO2-like transposase domain-containing protein</fullName>
    </recommendedName>
</protein>
<evidence type="ECO:0000313" key="3">
    <source>
        <dbReference type="Proteomes" id="UP000192356"/>
    </source>
</evidence>
<name>A0A1X0Q718_9MICR</name>
<evidence type="ECO:0000259" key="1">
    <source>
        <dbReference type="SMART" id="SM01126"/>
    </source>
</evidence>
<dbReference type="AlphaFoldDB" id="A0A1X0Q718"/>